<evidence type="ECO:0000313" key="2">
    <source>
        <dbReference type="Proteomes" id="UP000000441"/>
    </source>
</evidence>
<proteinExistence type="predicted"/>
<dbReference type="Proteomes" id="UP000000441">
    <property type="component" value="Chromosome"/>
</dbReference>
<name>B9IU69_BACCQ</name>
<accession>B9IU69</accession>
<protein>
    <submittedName>
        <fullName evidence="1">Uncharacterized protein</fullName>
    </submittedName>
</protein>
<reference evidence="1 2" key="1">
    <citation type="journal article" date="2009" name="J. Bacteriol.">
        <title>Complete genome sequence of the extremophilic Bacillus cereus strain Q1 with industrial applications.</title>
        <authorList>
            <person name="Xiong Z."/>
            <person name="Jiang Y."/>
            <person name="Qi D."/>
            <person name="Lu H."/>
            <person name="Yang F."/>
            <person name="Yang J."/>
            <person name="Chen L."/>
            <person name="Sun L."/>
            <person name="Xu X."/>
            <person name="Xue Y."/>
            <person name="Zhu Y."/>
            <person name="Jin Q."/>
        </authorList>
    </citation>
    <scope>NUCLEOTIDE SEQUENCE [LARGE SCALE GENOMIC DNA]</scope>
    <source>
        <strain evidence="1 2">Q1</strain>
    </source>
</reference>
<dbReference type="AlphaFoldDB" id="B9IU69"/>
<sequence>MSEIKCLVCGGNYFRKGYYDVGVNVEVRCSSFDDVHIDVDINTSIHNEVDESADISFMLISEEDNNYGRYDKPSEACKYNCEKCGFIMSFTEEKNVESIFEEKKRKQKERKYDWSGFGE</sequence>
<dbReference type="HOGENOM" id="CLU_2056604_0_0_9"/>
<gene>
    <name evidence="1" type="ordered locus">BCQ_1336</name>
</gene>
<dbReference type="EMBL" id="CP000227">
    <property type="protein sequence ID" value="ACM11765.1"/>
    <property type="molecule type" value="Genomic_DNA"/>
</dbReference>
<dbReference type="KEGG" id="bcq:BCQ_1336"/>
<organism evidence="1 2">
    <name type="scientific">Bacillus cereus (strain Q1)</name>
    <dbReference type="NCBI Taxonomy" id="361100"/>
    <lineage>
        <taxon>Bacteria</taxon>
        <taxon>Bacillati</taxon>
        <taxon>Bacillota</taxon>
        <taxon>Bacilli</taxon>
        <taxon>Bacillales</taxon>
        <taxon>Bacillaceae</taxon>
        <taxon>Bacillus</taxon>
        <taxon>Bacillus cereus group</taxon>
    </lineage>
</organism>
<evidence type="ECO:0000313" key="1">
    <source>
        <dbReference type="EMBL" id="ACM11765.1"/>
    </source>
</evidence>